<comment type="caution">
    <text evidence="4">The sequence shown here is derived from an EMBL/GenBank/DDBJ whole genome shotgun (WGS) entry which is preliminary data.</text>
</comment>
<gene>
    <name evidence="4" type="ORF">ACEWY4_009570</name>
</gene>
<evidence type="ECO:0000313" key="5">
    <source>
        <dbReference type="Proteomes" id="UP001591681"/>
    </source>
</evidence>
<reference evidence="4 5" key="1">
    <citation type="submission" date="2024-09" db="EMBL/GenBank/DDBJ databases">
        <title>A chromosome-level genome assembly of Gray's grenadier anchovy, Coilia grayii.</title>
        <authorList>
            <person name="Fu Z."/>
        </authorList>
    </citation>
    <scope>NUCLEOTIDE SEQUENCE [LARGE SCALE GENOMIC DNA]</scope>
    <source>
        <strain evidence="4">G4</strain>
        <tissue evidence="4">Muscle</tissue>
    </source>
</reference>
<accession>A0ABD1K6U7</accession>
<dbReference type="Pfam" id="PF15820">
    <property type="entry name" value="ECSCR"/>
    <property type="match status" value="1"/>
</dbReference>
<feature type="transmembrane region" description="Helical" evidence="2">
    <location>
        <begin position="171"/>
        <end position="196"/>
    </location>
</feature>
<dbReference type="InterPro" id="IPR026247">
    <property type="entry name" value="ECSCR"/>
</dbReference>
<evidence type="ECO:0008006" key="6">
    <source>
        <dbReference type="Google" id="ProtNLM"/>
    </source>
</evidence>
<protein>
    <recommendedName>
        <fullName evidence="6">Endothelial cell-specific chemotaxis regulator</fullName>
    </recommendedName>
</protein>
<evidence type="ECO:0000313" key="4">
    <source>
        <dbReference type="EMBL" id="KAL2094851.1"/>
    </source>
</evidence>
<keyword evidence="2" id="KW-1133">Transmembrane helix</keyword>
<dbReference type="AlphaFoldDB" id="A0ABD1K6U7"/>
<feature type="compositionally biased region" description="Polar residues" evidence="1">
    <location>
        <begin position="110"/>
        <end position="150"/>
    </location>
</feature>
<evidence type="ECO:0000256" key="2">
    <source>
        <dbReference type="SAM" id="Phobius"/>
    </source>
</evidence>
<evidence type="ECO:0000256" key="1">
    <source>
        <dbReference type="SAM" id="MobiDB-lite"/>
    </source>
</evidence>
<keyword evidence="2" id="KW-0472">Membrane</keyword>
<proteinExistence type="predicted"/>
<keyword evidence="2" id="KW-0812">Transmembrane</keyword>
<feature type="compositionally biased region" description="Polar residues" evidence="1">
    <location>
        <begin position="65"/>
        <end position="79"/>
    </location>
</feature>
<keyword evidence="5" id="KW-1185">Reference proteome</keyword>
<feature type="signal peptide" evidence="3">
    <location>
        <begin position="1"/>
        <end position="18"/>
    </location>
</feature>
<feature type="region of interest" description="Disordered" evidence="1">
    <location>
        <begin position="110"/>
        <end position="166"/>
    </location>
</feature>
<dbReference type="EMBL" id="JBHFQA010000008">
    <property type="protein sequence ID" value="KAL2094851.1"/>
    <property type="molecule type" value="Genomic_DNA"/>
</dbReference>
<feature type="compositionally biased region" description="Low complexity" evidence="1">
    <location>
        <begin position="80"/>
        <end position="92"/>
    </location>
</feature>
<organism evidence="4 5">
    <name type="scientific">Coilia grayii</name>
    <name type="common">Gray's grenadier anchovy</name>
    <dbReference type="NCBI Taxonomy" id="363190"/>
    <lineage>
        <taxon>Eukaryota</taxon>
        <taxon>Metazoa</taxon>
        <taxon>Chordata</taxon>
        <taxon>Craniata</taxon>
        <taxon>Vertebrata</taxon>
        <taxon>Euteleostomi</taxon>
        <taxon>Actinopterygii</taxon>
        <taxon>Neopterygii</taxon>
        <taxon>Teleostei</taxon>
        <taxon>Clupei</taxon>
        <taxon>Clupeiformes</taxon>
        <taxon>Clupeoidei</taxon>
        <taxon>Engraulidae</taxon>
        <taxon>Coilinae</taxon>
        <taxon>Coilia</taxon>
    </lineage>
</organism>
<feature type="region of interest" description="Disordered" evidence="1">
    <location>
        <begin position="45"/>
        <end position="95"/>
    </location>
</feature>
<dbReference type="PANTHER" id="PTHR28602">
    <property type="entry name" value="ENDOTHELIAL CELL-SPECIFIC CHEMOTAXIS REGULATOR"/>
    <property type="match status" value="1"/>
</dbReference>
<evidence type="ECO:0000256" key="3">
    <source>
        <dbReference type="SAM" id="SignalP"/>
    </source>
</evidence>
<keyword evidence="3" id="KW-0732">Signal</keyword>
<dbReference type="PANTHER" id="PTHR28602:SF1">
    <property type="entry name" value="ENDOTHELIAL CELL-SPECIFIC CHEMOTAXIS REGULATOR"/>
    <property type="match status" value="1"/>
</dbReference>
<name>A0ABD1K6U7_9TELE</name>
<dbReference type="PRINTS" id="PR02069">
    <property type="entry name" value="ECCREGULATOR"/>
</dbReference>
<dbReference type="Proteomes" id="UP001591681">
    <property type="component" value="Unassembled WGS sequence"/>
</dbReference>
<sequence length="267" mass="28342">MDCLKYSLLFMSALYVSAVISTEISGTNVTLNTTHGTDVLKEMILPSHETNRTSTSTERKEMGDTTPTVTSTLQITTAGSSSVINSSSSTESSAHKQTASSGILMSILSTKSSQNSTRSPEASTPAPHQQIPSSSPQLSGATTPTLFLGNSSSDLLLPPSPSPSAKPTNSLTMLAFGVMTFILILVIVMVVLVTAVNMRGQCKNNKEKDHKSWESVIDSNVTTNGEKESITLVSMRALNTDTDTDSPRLSSATSTILDTEDLEVCKD</sequence>
<feature type="chain" id="PRO_5044824870" description="Endothelial cell-specific chemotaxis regulator" evidence="3">
    <location>
        <begin position="19"/>
        <end position="267"/>
    </location>
</feature>